<evidence type="ECO:0000313" key="2">
    <source>
        <dbReference type="EMBL" id="NEX22076.1"/>
    </source>
</evidence>
<dbReference type="PANTHER" id="PTHR35849">
    <property type="entry name" value="BLR2341 PROTEIN"/>
    <property type="match status" value="1"/>
</dbReference>
<feature type="domain" description="STAS" evidence="1">
    <location>
        <begin position="14"/>
        <end position="109"/>
    </location>
</feature>
<dbReference type="InterPro" id="IPR002645">
    <property type="entry name" value="STAS_dom"/>
</dbReference>
<accession>A0A6P1DZB0</accession>
<sequence>MTTGAAQSSSDDRIVLEGELTIYTAAETFARLRGALQDRDLCDLDLSAISEMDSAGLQLLLWLKQTCEAQGTRFRLVAHSEAVAAVLELLQLAPRLGIVSDPLTEEQPA</sequence>
<evidence type="ECO:0000259" key="1">
    <source>
        <dbReference type="PROSITE" id="PS50801"/>
    </source>
</evidence>
<dbReference type="RefSeq" id="WP_164655174.1">
    <property type="nucleotide sequence ID" value="NZ_JAAIJR010000081.1"/>
</dbReference>
<gene>
    <name evidence="2" type="ORF">G3480_17475</name>
</gene>
<reference evidence="2 3" key="2">
    <citation type="submission" date="2020-02" db="EMBL/GenBank/DDBJ databases">
        <title>Genome sequences of Thiorhodococcus mannitoliphagus and Thiorhodococcus minor, purple sulfur photosynthetic bacteria in the gammaproteobacterial family, Chromatiaceae.</title>
        <authorList>
            <person name="Aviles F.A."/>
            <person name="Meyer T.E."/>
            <person name="Kyndt J.A."/>
        </authorList>
    </citation>
    <scope>NUCLEOTIDE SEQUENCE [LARGE SCALE GENOMIC DNA]</scope>
    <source>
        <strain evidence="2 3">DSM 18266</strain>
    </source>
</reference>
<dbReference type="PANTHER" id="PTHR35849:SF2">
    <property type="entry name" value="BLR2341 PROTEIN"/>
    <property type="match status" value="1"/>
</dbReference>
<reference evidence="3" key="1">
    <citation type="journal article" date="2020" name="Microbiol. Resour. Announc.">
        <title>Draft Genome Sequences of Thiorhodococcus mannitoliphagus and Thiorhodococcus minor, Purple Sulfur Photosynthetic Bacteria in the Gammaproteobacterial Family Chromatiaceae.</title>
        <authorList>
            <person name="Aviles F.A."/>
            <person name="Meyer T.E."/>
            <person name="Kyndt J.A."/>
        </authorList>
    </citation>
    <scope>NUCLEOTIDE SEQUENCE [LARGE SCALE GENOMIC DNA]</scope>
    <source>
        <strain evidence="3">DSM 18266</strain>
    </source>
</reference>
<dbReference type="Gene3D" id="3.30.750.24">
    <property type="entry name" value="STAS domain"/>
    <property type="match status" value="1"/>
</dbReference>
<dbReference type="PROSITE" id="PS50801">
    <property type="entry name" value="STAS"/>
    <property type="match status" value="1"/>
</dbReference>
<dbReference type="EMBL" id="JAAIJR010000081">
    <property type="protein sequence ID" value="NEX22076.1"/>
    <property type="molecule type" value="Genomic_DNA"/>
</dbReference>
<dbReference type="Pfam" id="PF13466">
    <property type="entry name" value="STAS_2"/>
    <property type="match status" value="1"/>
</dbReference>
<evidence type="ECO:0000313" key="3">
    <source>
        <dbReference type="Proteomes" id="UP000471640"/>
    </source>
</evidence>
<dbReference type="AlphaFoldDB" id="A0A6P1DZB0"/>
<proteinExistence type="predicted"/>
<dbReference type="InterPro" id="IPR036513">
    <property type="entry name" value="STAS_dom_sf"/>
</dbReference>
<protein>
    <submittedName>
        <fullName evidence="2">STAS domain-containing protein</fullName>
    </submittedName>
</protein>
<dbReference type="CDD" id="cd07043">
    <property type="entry name" value="STAS_anti-anti-sigma_factors"/>
    <property type="match status" value="1"/>
</dbReference>
<dbReference type="InterPro" id="IPR058548">
    <property type="entry name" value="MlaB-like_STAS"/>
</dbReference>
<dbReference type="SUPFAM" id="SSF52091">
    <property type="entry name" value="SpoIIaa-like"/>
    <property type="match status" value="1"/>
</dbReference>
<keyword evidence="3" id="KW-1185">Reference proteome</keyword>
<name>A0A6P1DZB0_9GAMM</name>
<organism evidence="2 3">
    <name type="scientific">Thiorhodococcus mannitoliphagus</name>
    <dbReference type="NCBI Taxonomy" id="329406"/>
    <lineage>
        <taxon>Bacteria</taxon>
        <taxon>Pseudomonadati</taxon>
        <taxon>Pseudomonadota</taxon>
        <taxon>Gammaproteobacteria</taxon>
        <taxon>Chromatiales</taxon>
        <taxon>Chromatiaceae</taxon>
        <taxon>Thiorhodococcus</taxon>
    </lineage>
</organism>
<comment type="caution">
    <text evidence="2">The sequence shown here is derived from an EMBL/GenBank/DDBJ whole genome shotgun (WGS) entry which is preliminary data.</text>
</comment>
<dbReference type="Proteomes" id="UP000471640">
    <property type="component" value="Unassembled WGS sequence"/>
</dbReference>
<dbReference type="InterPro" id="IPR052746">
    <property type="entry name" value="MlaB_ABC_Transporter"/>
</dbReference>